<evidence type="ECO:0000313" key="2">
    <source>
        <dbReference type="EMBL" id="THH09226.1"/>
    </source>
</evidence>
<dbReference type="EMBL" id="SGPK01000071">
    <property type="protein sequence ID" value="THH09226.1"/>
    <property type="molecule type" value="Genomic_DNA"/>
</dbReference>
<dbReference type="InterPro" id="IPR001015">
    <property type="entry name" value="Ferrochelatase"/>
</dbReference>
<dbReference type="AlphaFoldDB" id="A0A4S4LBU3"/>
<dbReference type="Gene3D" id="3.40.50.1400">
    <property type="match status" value="1"/>
</dbReference>
<dbReference type="Pfam" id="PF00762">
    <property type="entry name" value="Ferrochelatase"/>
    <property type="match status" value="1"/>
</dbReference>
<dbReference type="GO" id="GO:0005739">
    <property type="term" value="C:mitochondrion"/>
    <property type="evidence" value="ECO:0007669"/>
    <property type="project" value="TreeGrafter"/>
</dbReference>
<dbReference type="PANTHER" id="PTHR11108:SF1">
    <property type="entry name" value="FERROCHELATASE, MITOCHONDRIAL"/>
    <property type="match status" value="1"/>
</dbReference>
<dbReference type="OrthoDB" id="1323at2759"/>
<evidence type="ECO:0000256" key="1">
    <source>
        <dbReference type="RuleBase" id="RU004185"/>
    </source>
</evidence>
<reference evidence="2 3" key="1">
    <citation type="submission" date="2019-02" db="EMBL/GenBank/DDBJ databases">
        <title>Genome sequencing of the rare red list fungi Phellinidium pouzarii.</title>
        <authorList>
            <person name="Buettner E."/>
            <person name="Kellner H."/>
        </authorList>
    </citation>
    <scope>NUCLEOTIDE SEQUENCE [LARGE SCALE GENOMIC DNA]</scope>
    <source>
        <strain evidence="2 3">DSM 108285</strain>
    </source>
</reference>
<dbReference type="GO" id="GO:0006783">
    <property type="term" value="P:heme biosynthetic process"/>
    <property type="evidence" value="ECO:0007669"/>
    <property type="project" value="InterPro"/>
</dbReference>
<evidence type="ECO:0000313" key="3">
    <source>
        <dbReference type="Proteomes" id="UP000308199"/>
    </source>
</evidence>
<proteinExistence type="inferred from homology"/>
<gene>
    <name evidence="2" type="ORF">EW145_g2165</name>
</gene>
<evidence type="ECO:0008006" key="4">
    <source>
        <dbReference type="Google" id="ProtNLM"/>
    </source>
</evidence>
<dbReference type="PANTHER" id="PTHR11108">
    <property type="entry name" value="FERROCHELATASE"/>
    <property type="match status" value="1"/>
</dbReference>
<comment type="similarity">
    <text evidence="1">Belongs to the ferrochelatase family.</text>
</comment>
<comment type="caution">
    <text evidence="2">The sequence shown here is derived from an EMBL/GenBank/DDBJ whole genome shotgun (WGS) entry which is preliminary data.</text>
</comment>
<accession>A0A4S4LBU3</accession>
<feature type="non-terminal residue" evidence="2">
    <location>
        <position position="90"/>
    </location>
</feature>
<organism evidence="2 3">
    <name type="scientific">Phellinidium pouzarii</name>
    <dbReference type="NCBI Taxonomy" id="167371"/>
    <lineage>
        <taxon>Eukaryota</taxon>
        <taxon>Fungi</taxon>
        <taxon>Dikarya</taxon>
        <taxon>Basidiomycota</taxon>
        <taxon>Agaricomycotina</taxon>
        <taxon>Agaricomycetes</taxon>
        <taxon>Hymenochaetales</taxon>
        <taxon>Hymenochaetaceae</taxon>
        <taxon>Phellinidium</taxon>
    </lineage>
</organism>
<sequence>MSALSGAKSVLKALGRTYASVHNTPGKPPTALVMLNMGGPSTVPEVHDFLKNLFLDNDLIPLPFQRFLAPWIARRRTPKIEQQYTDIGGG</sequence>
<name>A0A4S4LBU3_9AGAM</name>
<dbReference type="GO" id="GO:0004325">
    <property type="term" value="F:ferrochelatase activity"/>
    <property type="evidence" value="ECO:0007669"/>
    <property type="project" value="InterPro"/>
</dbReference>
<protein>
    <recommendedName>
        <fullName evidence="4">Ferrochelatase</fullName>
    </recommendedName>
</protein>
<keyword evidence="3" id="KW-1185">Reference proteome</keyword>
<dbReference type="Proteomes" id="UP000308199">
    <property type="component" value="Unassembled WGS sequence"/>
</dbReference>
<dbReference type="SUPFAM" id="SSF53800">
    <property type="entry name" value="Chelatase"/>
    <property type="match status" value="1"/>
</dbReference>